<sequence length="99" mass="10978">MVGIDHVGIGIDSNAQPGAYNRQDMRHLMELNAPNREVYLKAAEAGLGKACAYPQGLFSLANNVNIVDAMLKRGFGEEEIKKVMGENWLRVFAKTWRNG</sequence>
<accession>A0A645ITZ4</accession>
<dbReference type="GO" id="GO:0070573">
    <property type="term" value="F:metallodipeptidase activity"/>
    <property type="evidence" value="ECO:0007669"/>
    <property type="project" value="InterPro"/>
</dbReference>
<dbReference type="SUPFAM" id="SSF51556">
    <property type="entry name" value="Metallo-dependent hydrolases"/>
    <property type="match status" value="1"/>
</dbReference>
<name>A0A645ITZ4_9ZZZZ</name>
<dbReference type="InterPro" id="IPR008257">
    <property type="entry name" value="Pept_M19"/>
</dbReference>
<dbReference type="Gene3D" id="3.20.20.140">
    <property type="entry name" value="Metal-dependent hydrolases"/>
    <property type="match status" value="1"/>
</dbReference>
<protein>
    <recommendedName>
        <fullName evidence="2">Membrane dipeptidase</fullName>
    </recommendedName>
</protein>
<proteinExistence type="predicted"/>
<evidence type="ECO:0008006" key="2">
    <source>
        <dbReference type="Google" id="ProtNLM"/>
    </source>
</evidence>
<dbReference type="GO" id="GO:0006508">
    <property type="term" value="P:proteolysis"/>
    <property type="evidence" value="ECO:0007669"/>
    <property type="project" value="InterPro"/>
</dbReference>
<dbReference type="AlphaFoldDB" id="A0A645ITZ4"/>
<comment type="caution">
    <text evidence="1">The sequence shown here is derived from an EMBL/GenBank/DDBJ whole genome shotgun (WGS) entry which is preliminary data.</text>
</comment>
<dbReference type="EMBL" id="VSSQ01114957">
    <property type="protein sequence ID" value="MPN50613.1"/>
    <property type="molecule type" value="Genomic_DNA"/>
</dbReference>
<dbReference type="Pfam" id="PF01244">
    <property type="entry name" value="Peptidase_M19"/>
    <property type="match status" value="1"/>
</dbReference>
<dbReference type="InterPro" id="IPR032466">
    <property type="entry name" value="Metal_Hydrolase"/>
</dbReference>
<organism evidence="1">
    <name type="scientific">bioreactor metagenome</name>
    <dbReference type="NCBI Taxonomy" id="1076179"/>
    <lineage>
        <taxon>unclassified sequences</taxon>
        <taxon>metagenomes</taxon>
        <taxon>ecological metagenomes</taxon>
    </lineage>
</organism>
<reference evidence="1" key="1">
    <citation type="submission" date="2019-08" db="EMBL/GenBank/DDBJ databases">
        <authorList>
            <person name="Kucharzyk K."/>
            <person name="Murdoch R.W."/>
            <person name="Higgins S."/>
            <person name="Loffler F."/>
        </authorList>
    </citation>
    <scope>NUCLEOTIDE SEQUENCE</scope>
</reference>
<gene>
    <name evidence="1" type="ORF">SDC9_198244</name>
</gene>
<evidence type="ECO:0000313" key="1">
    <source>
        <dbReference type="EMBL" id="MPN50613.1"/>
    </source>
</evidence>